<dbReference type="Proteomes" id="UP000242450">
    <property type="component" value="Chromosome 30"/>
</dbReference>
<dbReference type="PANTHER" id="PTHR11895">
    <property type="entry name" value="TRANSAMIDASE"/>
    <property type="match status" value="1"/>
</dbReference>
<comment type="caution">
    <text evidence="1">The sequence shown here is derived from an EMBL/GenBank/DDBJ whole genome shotgun (WGS) entry which is preliminary data.</text>
</comment>
<name>A0A212C3R0_CEREH</name>
<protein>
    <recommendedName>
        <fullName evidence="3">Amidase domain-containing protein</fullName>
    </recommendedName>
</protein>
<dbReference type="SUPFAM" id="SSF75304">
    <property type="entry name" value="Amidase signature (AS) enzymes"/>
    <property type="match status" value="1"/>
</dbReference>
<dbReference type="AlphaFoldDB" id="A0A212C3R0"/>
<organism evidence="1 2">
    <name type="scientific">Cervus elaphus hippelaphus</name>
    <name type="common">European red deer</name>
    <dbReference type="NCBI Taxonomy" id="46360"/>
    <lineage>
        <taxon>Eukaryota</taxon>
        <taxon>Metazoa</taxon>
        <taxon>Chordata</taxon>
        <taxon>Craniata</taxon>
        <taxon>Vertebrata</taxon>
        <taxon>Euteleostomi</taxon>
        <taxon>Mammalia</taxon>
        <taxon>Eutheria</taxon>
        <taxon>Laurasiatheria</taxon>
        <taxon>Artiodactyla</taxon>
        <taxon>Ruminantia</taxon>
        <taxon>Pecora</taxon>
        <taxon>Cervidae</taxon>
        <taxon>Cervinae</taxon>
        <taxon>Cervus</taxon>
    </lineage>
</organism>
<dbReference type="GO" id="GO:0030956">
    <property type="term" value="C:glutamyl-tRNA(Gln) amidotransferase complex"/>
    <property type="evidence" value="ECO:0007669"/>
    <property type="project" value="TreeGrafter"/>
</dbReference>
<dbReference type="PANTHER" id="PTHR11895:SF7">
    <property type="entry name" value="GLUTAMYL-TRNA(GLN) AMIDOTRANSFERASE SUBUNIT A, MITOCHONDRIAL"/>
    <property type="match status" value="1"/>
</dbReference>
<keyword evidence="2" id="KW-1185">Reference proteome</keyword>
<dbReference type="EMBL" id="MKHE01000030">
    <property type="protein sequence ID" value="OWK00615.1"/>
    <property type="molecule type" value="Genomic_DNA"/>
</dbReference>
<dbReference type="GO" id="GO:0070681">
    <property type="term" value="P:glutaminyl-tRNAGln biosynthesis via transamidation"/>
    <property type="evidence" value="ECO:0007669"/>
    <property type="project" value="TreeGrafter"/>
</dbReference>
<evidence type="ECO:0008006" key="3">
    <source>
        <dbReference type="Google" id="ProtNLM"/>
    </source>
</evidence>
<dbReference type="GO" id="GO:0032543">
    <property type="term" value="P:mitochondrial translation"/>
    <property type="evidence" value="ECO:0007669"/>
    <property type="project" value="TreeGrafter"/>
</dbReference>
<sequence length="200" mass="22126">MASFPGDFNDVPRILTRCVADAASMISKILPQVKILLKSFILPSLTDVSKQCIGIPKEYLIPEFSSEVQSLWSKAANLFESEGAKVIEVYLPKSVIQLSATMYCARYDRLEYGHGFDINVSTEAIYAATKQEGFNDVGDIFTPTVNMAELPVVSVPMALSSQGLSTGLQFNVCKWFEKQVQYPVTQLLKLMDGCSSNFEN</sequence>
<evidence type="ECO:0000313" key="2">
    <source>
        <dbReference type="Proteomes" id="UP000242450"/>
    </source>
</evidence>
<gene>
    <name evidence="1" type="ORF">Celaphus_00016622</name>
</gene>
<dbReference type="InterPro" id="IPR000120">
    <property type="entry name" value="Amidase"/>
</dbReference>
<dbReference type="GO" id="GO:0050567">
    <property type="term" value="F:glutaminyl-tRNA synthase (glutamine-hydrolyzing) activity"/>
    <property type="evidence" value="ECO:0007669"/>
    <property type="project" value="TreeGrafter"/>
</dbReference>
<dbReference type="OrthoDB" id="421993at2759"/>
<reference evidence="1 2" key="1">
    <citation type="journal article" date="2018" name="Mol. Genet. Genomics">
        <title>The red deer Cervus elaphus genome CerEla1.0: sequencing, annotating, genes, and chromosomes.</title>
        <authorList>
            <person name="Bana N.A."/>
            <person name="Nyiri A."/>
            <person name="Nagy J."/>
            <person name="Frank K."/>
            <person name="Nagy T."/>
            <person name="Steger V."/>
            <person name="Schiller M."/>
            <person name="Lakatos P."/>
            <person name="Sugar L."/>
            <person name="Horn P."/>
            <person name="Barta E."/>
            <person name="Orosz L."/>
        </authorList>
    </citation>
    <scope>NUCLEOTIDE SEQUENCE [LARGE SCALE GENOMIC DNA]</scope>
    <source>
        <strain evidence="1">Hungarian</strain>
    </source>
</reference>
<accession>A0A212C3R0</accession>
<dbReference type="GO" id="GO:0005739">
    <property type="term" value="C:mitochondrion"/>
    <property type="evidence" value="ECO:0007669"/>
    <property type="project" value="TreeGrafter"/>
</dbReference>
<evidence type="ECO:0000313" key="1">
    <source>
        <dbReference type="EMBL" id="OWK00615.1"/>
    </source>
</evidence>
<dbReference type="Gene3D" id="3.90.1300.10">
    <property type="entry name" value="Amidase signature (AS) domain"/>
    <property type="match status" value="2"/>
</dbReference>
<proteinExistence type="predicted"/>
<dbReference type="InterPro" id="IPR036928">
    <property type="entry name" value="AS_sf"/>
</dbReference>